<evidence type="ECO:0000256" key="1">
    <source>
        <dbReference type="ARBA" id="ARBA00004123"/>
    </source>
</evidence>
<dbReference type="GO" id="GO:0005634">
    <property type="term" value="C:nucleus"/>
    <property type="evidence" value="ECO:0007669"/>
    <property type="project" value="UniProtKB-SubCell"/>
</dbReference>
<reference evidence="7 8" key="1">
    <citation type="submission" date="2015-06" db="EMBL/GenBank/DDBJ databases">
        <title>Expansion of signal transduction pathways in fungi by whole-genome duplication.</title>
        <authorList>
            <consortium name="DOE Joint Genome Institute"/>
            <person name="Corrochano L.M."/>
            <person name="Kuo A."/>
            <person name="Marcet-Houben M."/>
            <person name="Polaino S."/>
            <person name="Salamov A."/>
            <person name="Villalobos J.M."/>
            <person name="Alvarez M.I."/>
            <person name="Avalos J."/>
            <person name="Benito E.P."/>
            <person name="Benoit I."/>
            <person name="Burger G."/>
            <person name="Camino L.P."/>
            <person name="Canovas D."/>
            <person name="Cerda-Olmedo E."/>
            <person name="Cheng J.-F."/>
            <person name="Dominguez A."/>
            <person name="Elias M."/>
            <person name="Eslava A.P."/>
            <person name="Glaser F."/>
            <person name="Grimwood J."/>
            <person name="Gutierrez G."/>
            <person name="Heitman J."/>
            <person name="Henrissat B."/>
            <person name="Iturriaga E.A."/>
            <person name="Lang B.F."/>
            <person name="Lavin J.L."/>
            <person name="Lee S."/>
            <person name="Li W."/>
            <person name="Lindquist E."/>
            <person name="Lopez-Garcia S."/>
            <person name="Luque E.M."/>
            <person name="Marcos A.T."/>
            <person name="Martin J."/>
            <person name="Mccluskey K."/>
            <person name="Medina H.R."/>
            <person name="Miralles-Duran A."/>
            <person name="Miyazaki A."/>
            <person name="Munoz-Torres E."/>
            <person name="Oguiza J.A."/>
            <person name="Ohm R."/>
            <person name="Olmedo M."/>
            <person name="Orejas M."/>
            <person name="Ortiz-Castellanos L."/>
            <person name="Pisabarro A.G."/>
            <person name="Rodriguez-Romero J."/>
            <person name="Ruiz-Herrera J."/>
            <person name="Ruiz-Vazquez R."/>
            <person name="Sanz C."/>
            <person name="Schackwitz W."/>
            <person name="Schmutz J."/>
            <person name="Shahriari M."/>
            <person name="Shelest E."/>
            <person name="Silva-Franco F."/>
            <person name="Soanes D."/>
            <person name="Syed K."/>
            <person name="Tagua V.G."/>
            <person name="Talbot N.J."/>
            <person name="Thon M."/>
            <person name="De Vries R.P."/>
            <person name="Wiebenga A."/>
            <person name="Yadav J.S."/>
            <person name="Braun E.L."/>
            <person name="Baker S."/>
            <person name="Garre V."/>
            <person name="Horwitz B."/>
            <person name="Torres-Martinez S."/>
            <person name="Idnurm A."/>
            <person name="Herrera-Estrella A."/>
            <person name="Gabaldon T."/>
            <person name="Grigoriev I.V."/>
        </authorList>
    </citation>
    <scope>NUCLEOTIDE SEQUENCE [LARGE SCALE GENOMIC DNA]</scope>
    <source>
        <strain evidence="7 8">CBS 277.49</strain>
    </source>
</reference>
<dbReference type="InterPro" id="IPR037525">
    <property type="entry name" value="Velvet_dom"/>
</dbReference>
<evidence type="ECO:0000259" key="6">
    <source>
        <dbReference type="PROSITE" id="PS51821"/>
    </source>
</evidence>
<feature type="domain" description="Velvet" evidence="6">
    <location>
        <begin position="2"/>
        <end position="171"/>
    </location>
</feature>
<evidence type="ECO:0000313" key="7">
    <source>
        <dbReference type="EMBL" id="OAD03918.1"/>
    </source>
</evidence>
<proteinExistence type="predicted"/>
<keyword evidence="8" id="KW-1185">Reference proteome</keyword>
<feature type="compositionally biased region" description="Low complexity" evidence="5">
    <location>
        <begin position="370"/>
        <end position="392"/>
    </location>
</feature>
<organism evidence="7 8">
    <name type="scientific">Mucor lusitanicus CBS 277.49</name>
    <dbReference type="NCBI Taxonomy" id="747725"/>
    <lineage>
        <taxon>Eukaryota</taxon>
        <taxon>Fungi</taxon>
        <taxon>Fungi incertae sedis</taxon>
        <taxon>Mucoromycota</taxon>
        <taxon>Mucoromycotina</taxon>
        <taxon>Mucoromycetes</taxon>
        <taxon>Mucorales</taxon>
        <taxon>Mucorineae</taxon>
        <taxon>Mucoraceae</taxon>
        <taxon>Mucor</taxon>
    </lineage>
</organism>
<dbReference type="Proteomes" id="UP000077051">
    <property type="component" value="Unassembled WGS sequence"/>
</dbReference>
<keyword evidence="4" id="KW-0539">Nucleus</keyword>
<dbReference type="PANTHER" id="PTHR33572:SF18">
    <property type="entry name" value="SPORE DEVELOPMENT REGULATOR VOSA"/>
    <property type="match status" value="1"/>
</dbReference>
<keyword evidence="2" id="KW-0805">Transcription regulation</keyword>
<protein>
    <recommendedName>
        <fullName evidence="6">Velvet domain-containing protein</fullName>
    </recommendedName>
</protein>
<evidence type="ECO:0000256" key="4">
    <source>
        <dbReference type="ARBA" id="ARBA00023242"/>
    </source>
</evidence>
<keyword evidence="3" id="KW-0804">Transcription</keyword>
<evidence type="ECO:0000256" key="5">
    <source>
        <dbReference type="SAM" id="MobiDB-lite"/>
    </source>
</evidence>
<dbReference type="PANTHER" id="PTHR33572">
    <property type="entry name" value="SPORE DEVELOPMENT REGULATOR VOSA"/>
    <property type="match status" value="1"/>
</dbReference>
<dbReference type="OrthoDB" id="5599552at2759"/>
<dbReference type="Pfam" id="PF11754">
    <property type="entry name" value="Velvet"/>
    <property type="match status" value="2"/>
</dbReference>
<evidence type="ECO:0000256" key="2">
    <source>
        <dbReference type="ARBA" id="ARBA00023015"/>
    </source>
</evidence>
<dbReference type="EMBL" id="AMYB01000004">
    <property type="protein sequence ID" value="OAD03918.1"/>
    <property type="molecule type" value="Genomic_DNA"/>
</dbReference>
<name>A0A168LSW2_MUCCL</name>
<dbReference type="AlphaFoldDB" id="A0A168LSW2"/>
<dbReference type="Gene3D" id="2.60.40.3960">
    <property type="entry name" value="Velvet domain"/>
    <property type="match status" value="1"/>
</dbReference>
<feature type="compositionally biased region" description="Basic and acidic residues" evidence="5">
    <location>
        <begin position="358"/>
        <end position="367"/>
    </location>
</feature>
<accession>A0A168LSW2</accession>
<dbReference type="PROSITE" id="PS51821">
    <property type="entry name" value="VELVET"/>
    <property type="match status" value="1"/>
</dbReference>
<evidence type="ECO:0000313" key="8">
    <source>
        <dbReference type="Proteomes" id="UP000077051"/>
    </source>
</evidence>
<comment type="caution">
    <text evidence="7">The sequence shown here is derived from an EMBL/GenBank/DDBJ whole genome shotgun (WGS) entry which is preliminary data.</text>
</comment>
<dbReference type="InterPro" id="IPR038491">
    <property type="entry name" value="Velvet_dom_sf"/>
</dbReference>
<evidence type="ECO:0000256" key="3">
    <source>
        <dbReference type="ARBA" id="ARBA00023163"/>
    </source>
</evidence>
<dbReference type="InterPro" id="IPR021740">
    <property type="entry name" value="Velvet"/>
</dbReference>
<feature type="region of interest" description="Disordered" evidence="5">
    <location>
        <begin position="351"/>
        <end position="425"/>
    </location>
</feature>
<feature type="compositionally biased region" description="Polar residues" evidence="5">
    <location>
        <begin position="411"/>
        <end position="425"/>
    </location>
</feature>
<dbReference type="VEuPathDB" id="FungiDB:MUCCIDRAFT_110793"/>
<gene>
    <name evidence="7" type="ORF">MUCCIDRAFT_110793</name>
</gene>
<sequence>MNTRSSLFHLVVRQQPSKARLCSFKEKVDRRPIDPPPIIQLSSNQQDDEYLQNPYFFLYATLTDVRGETDLHFVNGNRTTAGTVVQSLHKLKDHDNTDGGFFIFSDISVRLEGYYRLKFTLYEIDGPLVNRLCSIVSDVFQVYSPKSFPGMSESTFLTRSFSDQGVRIRIRKEPRSSSSSTSASGKRRKRQDEYESDEDDYSPQDSPMPRPQLHPNRRHSQYQQTSQVPPPMQLPLQQQQQQQHQHQHQHQHQQQQQQHHHPSYPPPSSSAFYGRSPSPLPEPQMIECRYDYSKPFDTRPTLPSPKEIFRPSPMSMQNLLSSNNDEKAASFPPTPVPEDKSRLFSTRVLPLPMPSHHVKNDTVDKIKQNSQTPTSLPPTTTSTINSSTSSSSWLQHRGQLPMQLAHPPLPSTSASFTPSNTTRRL</sequence>
<dbReference type="STRING" id="747725.A0A168LSW2"/>
<comment type="subcellular location">
    <subcellularLocation>
        <location evidence="1">Nucleus</location>
    </subcellularLocation>
</comment>
<feature type="region of interest" description="Disordered" evidence="5">
    <location>
        <begin position="167"/>
        <end position="315"/>
    </location>
</feature>
<feature type="compositionally biased region" description="Basic and acidic residues" evidence="5">
    <location>
        <begin position="288"/>
        <end position="297"/>
    </location>
</feature>